<protein>
    <submittedName>
        <fullName evidence="3">Activating transcription factor 7-interacting protein 1</fullName>
    </submittedName>
</protein>
<feature type="region of interest" description="Disordered" evidence="1">
    <location>
        <begin position="452"/>
        <end position="480"/>
    </location>
</feature>
<feature type="compositionally biased region" description="Basic and acidic residues" evidence="1">
    <location>
        <begin position="452"/>
        <end position="468"/>
    </location>
</feature>
<evidence type="ECO:0000259" key="2">
    <source>
        <dbReference type="PROSITE" id="PS50853"/>
    </source>
</evidence>
<dbReference type="InterPro" id="IPR026085">
    <property type="entry name" value="ATF7-int"/>
</dbReference>
<feature type="domain" description="Fibronectin type-III" evidence="2">
    <location>
        <begin position="1098"/>
        <end position="1201"/>
    </location>
</feature>
<feature type="region of interest" description="Disordered" evidence="1">
    <location>
        <begin position="764"/>
        <end position="808"/>
    </location>
</feature>
<feature type="compositionally biased region" description="Polar residues" evidence="1">
    <location>
        <begin position="150"/>
        <end position="165"/>
    </location>
</feature>
<name>A0A8X6XR83_9ARAC</name>
<dbReference type="SUPFAM" id="SSF49265">
    <property type="entry name" value="Fibronectin type III"/>
    <property type="match status" value="1"/>
</dbReference>
<evidence type="ECO:0000256" key="1">
    <source>
        <dbReference type="SAM" id="MobiDB-lite"/>
    </source>
</evidence>
<gene>
    <name evidence="3" type="primary">Atf7ip</name>
    <name evidence="3" type="ORF">TNIN_31451</name>
</gene>
<dbReference type="InterPro" id="IPR056565">
    <property type="entry name" value="Fn3_ATF7IP"/>
</dbReference>
<dbReference type="PROSITE" id="PS50853">
    <property type="entry name" value="FN3"/>
    <property type="match status" value="1"/>
</dbReference>
<keyword evidence="4" id="KW-1185">Reference proteome</keyword>
<comment type="caution">
    <text evidence="3">The sequence shown here is derived from an EMBL/GenBank/DDBJ whole genome shotgun (WGS) entry which is preliminary data.</text>
</comment>
<evidence type="ECO:0000313" key="3">
    <source>
        <dbReference type="EMBL" id="GFY57149.1"/>
    </source>
</evidence>
<sequence length="1202" mass="132049">MNKNFSEGSSNKKLEKLKVTEIEETKISRPIENHDKSVSVKKDELSKELILKENEANKENDVSIENKEINSIIPEKTANRGTQRKKKFTSNKGKPKEKINVSVSKIIQTVVDGAFNPEILENGDLQRNQDSELNSGHTNEGLNDAKETSLESTGTNNRSSNNDTLYSQSKAVGDLNIINKLHNDVNSYAENKNLSVTSETTDTSESNNYLNAMTSVKSTHKTDMVCCSEEKECLNDLIIGVCASVDMSIEVVKPDILIESENLSSSKNDSLDILTDNFEPIDSELDCFVVKDSSNVITIEDESKNELSEKQMNKNFSEGSSNKKLEKLKVTEIEETKISRPIENHDKSVSVKKDELSKELILKENEANKENDVSIENKEINSIIPEKTANRGTVCLENFVGENVERSNPAVNINSNLCSTEENIDNTSITSLNSLKFFSCDNDLVNVVSDEKNDSERNNLHSSQENEKTLTTNETSDVEGNISSDVNVDITDSNTDISLLLPDLSAELGYGSNFAYGSGDIEVITCLDDLISMVSKICTLHQRISEIKTQNGDVGAIEDLKNISKNEDSDENKLGIIASVKSCNSVMISLPSKKEKFLDTSSLESSEESKKRKLEDEKKPSSINKKLKEDNTLIDIEILLLEILKGIVFSDNFKKLKNGAEIKKSLLDYLSLKACRNKFDEDYKRILAFDVIRGMEDKIRELEDELLWLHSKRASLLSVQQGHFKAFNYRTQIPVRTVAVNVKIFRECDVLSKAPNEVKKVVCPGQKSLPVPNSSNKPQTNQESLPASAVSNSSNKPQTNSIEIKPISPKKDASVLHAQQFIAYKSKPGVVSNNISNPRGMIAPPASSCFTVKSPNVTVTGNAIASVMNRTPQAATPPRPALNAPKQNQPAKGCEVIDLTEEESTSEKSATSSALVPVSLPSNPKVNIPSGLQSSQNAIPPLSGLLQMIPSTTQQRPPFTLANSMQVQQVNQQTLIPSLPPGLLGSRVTYIVPSNSGQINSFGRGNVPVSNFVPGANQRIPTFVVRITNPSSVAPLSTVVSTSARLPMIPQTLRSIKSSPLVSSPSSDIVLYSSVPKHPAPFPPVPEYPLNSQLKALPPKPCLKGSRSPNGIILSWNMVLGKEHAEIQNYQLFAYQEIAGPVLPSLWKKVGDVQALPLPMACTLTQFSEGNKYHFTVRAVDKHSRFGPFSDSVSILYTARNT</sequence>
<dbReference type="Gene3D" id="2.60.40.10">
    <property type="entry name" value="Immunoglobulins"/>
    <property type="match status" value="1"/>
</dbReference>
<dbReference type="PANTHER" id="PTHR23210">
    <property type="entry name" value="ACTIVATING TRANSCRIPTION FACTOR 7 INTERACTING PROTEIN"/>
    <property type="match status" value="1"/>
</dbReference>
<feature type="region of interest" description="Disordered" evidence="1">
    <location>
        <begin position="872"/>
        <end position="920"/>
    </location>
</feature>
<dbReference type="OrthoDB" id="2434995at2759"/>
<dbReference type="InterPro" id="IPR013783">
    <property type="entry name" value="Ig-like_fold"/>
</dbReference>
<dbReference type="GO" id="GO:0003712">
    <property type="term" value="F:transcription coregulator activity"/>
    <property type="evidence" value="ECO:0007669"/>
    <property type="project" value="TreeGrafter"/>
</dbReference>
<feature type="compositionally biased region" description="Polar residues" evidence="1">
    <location>
        <begin position="771"/>
        <end position="802"/>
    </location>
</feature>
<dbReference type="GO" id="GO:0006355">
    <property type="term" value="P:regulation of DNA-templated transcription"/>
    <property type="evidence" value="ECO:0007669"/>
    <property type="project" value="TreeGrafter"/>
</dbReference>
<dbReference type="CDD" id="cd00063">
    <property type="entry name" value="FN3"/>
    <property type="match status" value="1"/>
</dbReference>
<dbReference type="Proteomes" id="UP000886998">
    <property type="component" value="Unassembled WGS sequence"/>
</dbReference>
<dbReference type="GO" id="GO:0005634">
    <property type="term" value="C:nucleus"/>
    <property type="evidence" value="ECO:0007669"/>
    <property type="project" value="TreeGrafter"/>
</dbReference>
<proteinExistence type="predicted"/>
<feature type="compositionally biased region" description="Polar residues" evidence="1">
    <location>
        <begin position="125"/>
        <end position="141"/>
    </location>
</feature>
<dbReference type="InterPro" id="IPR036116">
    <property type="entry name" value="FN3_sf"/>
</dbReference>
<feature type="region of interest" description="Disordered" evidence="1">
    <location>
        <begin position="124"/>
        <end position="165"/>
    </location>
</feature>
<evidence type="ECO:0000313" key="4">
    <source>
        <dbReference type="Proteomes" id="UP000886998"/>
    </source>
</evidence>
<feature type="region of interest" description="Disordered" evidence="1">
    <location>
        <begin position="76"/>
        <end position="96"/>
    </location>
</feature>
<dbReference type="PANTHER" id="PTHR23210:SF26">
    <property type="entry name" value="ACTIVATING TRANSCRIPTION FACTOR 7-INTERACTING PROTEIN 1"/>
    <property type="match status" value="1"/>
</dbReference>
<dbReference type="InterPro" id="IPR003961">
    <property type="entry name" value="FN3_dom"/>
</dbReference>
<dbReference type="Pfam" id="PF16794">
    <property type="entry name" value="fn3_4"/>
    <property type="match status" value="1"/>
</dbReference>
<dbReference type="GO" id="GO:0005667">
    <property type="term" value="C:transcription regulator complex"/>
    <property type="evidence" value="ECO:0007669"/>
    <property type="project" value="TreeGrafter"/>
</dbReference>
<accession>A0A8X6XR83</accession>
<feature type="compositionally biased region" description="Basic residues" evidence="1">
    <location>
        <begin position="82"/>
        <end position="93"/>
    </location>
</feature>
<dbReference type="AlphaFoldDB" id="A0A8X6XR83"/>
<dbReference type="EMBL" id="BMAV01011355">
    <property type="protein sequence ID" value="GFY57149.1"/>
    <property type="molecule type" value="Genomic_DNA"/>
</dbReference>
<organism evidence="3 4">
    <name type="scientific">Trichonephila inaurata madagascariensis</name>
    <dbReference type="NCBI Taxonomy" id="2747483"/>
    <lineage>
        <taxon>Eukaryota</taxon>
        <taxon>Metazoa</taxon>
        <taxon>Ecdysozoa</taxon>
        <taxon>Arthropoda</taxon>
        <taxon>Chelicerata</taxon>
        <taxon>Arachnida</taxon>
        <taxon>Araneae</taxon>
        <taxon>Araneomorphae</taxon>
        <taxon>Entelegynae</taxon>
        <taxon>Araneoidea</taxon>
        <taxon>Nephilidae</taxon>
        <taxon>Trichonephila</taxon>
        <taxon>Trichonephila inaurata</taxon>
    </lineage>
</organism>
<reference evidence="3" key="1">
    <citation type="submission" date="2020-08" db="EMBL/GenBank/DDBJ databases">
        <title>Multicomponent nature underlies the extraordinary mechanical properties of spider dragline silk.</title>
        <authorList>
            <person name="Kono N."/>
            <person name="Nakamura H."/>
            <person name="Mori M."/>
            <person name="Yoshida Y."/>
            <person name="Ohtoshi R."/>
            <person name="Malay A.D."/>
            <person name="Moran D.A.P."/>
            <person name="Tomita M."/>
            <person name="Numata K."/>
            <person name="Arakawa K."/>
        </authorList>
    </citation>
    <scope>NUCLEOTIDE SEQUENCE</scope>
</reference>